<proteinExistence type="predicted"/>
<dbReference type="Proteomes" id="UP000607653">
    <property type="component" value="Unassembled WGS sequence"/>
</dbReference>
<evidence type="ECO:0000313" key="1">
    <source>
        <dbReference type="EMBL" id="DAD45977.1"/>
    </source>
</evidence>
<gene>
    <name evidence="1" type="ORF">HUJ06_004205</name>
</gene>
<organism evidence="1 2">
    <name type="scientific">Nelumbo nucifera</name>
    <name type="common">Sacred lotus</name>
    <dbReference type="NCBI Taxonomy" id="4432"/>
    <lineage>
        <taxon>Eukaryota</taxon>
        <taxon>Viridiplantae</taxon>
        <taxon>Streptophyta</taxon>
        <taxon>Embryophyta</taxon>
        <taxon>Tracheophyta</taxon>
        <taxon>Spermatophyta</taxon>
        <taxon>Magnoliopsida</taxon>
        <taxon>Proteales</taxon>
        <taxon>Nelumbonaceae</taxon>
        <taxon>Nelumbo</taxon>
    </lineage>
</organism>
<keyword evidence="2" id="KW-1185">Reference proteome</keyword>
<protein>
    <submittedName>
        <fullName evidence="1">Uncharacterized protein</fullName>
    </submittedName>
</protein>
<accession>A0A822ZM51</accession>
<dbReference type="EMBL" id="DUZY01000007">
    <property type="protein sequence ID" value="DAD45977.1"/>
    <property type="molecule type" value="Genomic_DNA"/>
</dbReference>
<sequence>MLVTAGAYALVLAFDKLTMLNVVEQV</sequence>
<reference evidence="1 2" key="1">
    <citation type="journal article" date="2020" name="Mol. Biol. Evol.">
        <title>Distinct Expression and Methylation Patterns for Genes with Different Fates following a Single Whole-Genome Duplication in Flowering Plants.</title>
        <authorList>
            <person name="Shi T."/>
            <person name="Rahmani R.S."/>
            <person name="Gugger P.F."/>
            <person name="Wang M."/>
            <person name="Li H."/>
            <person name="Zhang Y."/>
            <person name="Li Z."/>
            <person name="Wang Q."/>
            <person name="Van de Peer Y."/>
            <person name="Marchal K."/>
            <person name="Chen J."/>
        </authorList>
    </citation>
    <scope>NUCLEOTIDE SEQUENCE [LARGE SCALE GENOMIC DNA]</scope>
    <source>
        <tissue evidence="1">Leaf</tissue>
    </source>
</reference>
<evidence type="ECO:0000313" key="2">
    <source>
        <dbReference type="Proteomes" id="UP000607653"/>
    </source>
</evidence>
<name>A0A822ZM51_NELNU</name>
<comment type="caution">
    <text evidence="1">The sequence shown here is derived from an EMBL/GenBank/DDBJ whole genome shotgun (WGS) entry which is preliminary data.</text>
</comment>
<dbReference type="AlphaFoldDB" id="A0A822ZM51"/>